<keyword evidence="8" id="KW-0408">Iron</keyword>
<accession>A0A7X4W1R1</accession>
<keyword evidence="9" id="KW-0411">Iron-sulfur</keyword>
<evidence type="ECO:0000256" key="6">
    <source>
        <dbReference type="ARBA" id="ARBA00022723"/>
    </source>
</evidence>
<keyword evidence="7" id="KW-0560">Oxidoreductase</keyword>
<dbReference type="PANTHER" id="PTHR42917:SF2">
    <property type="entry name" value="2,4-DIENOYL-COA REDUCTASE [(2E)-ENOYL-COA-PRODUCING]"/>
    <property type="match status" value="1"/>
</dbReference>
<dbReference type="PRINTS" id="PR00368">
    <property type="entry name" value="FADPNR"/>
</dbReference>
<dbReference type="Gene3D" id="3.20.20.70">
    <property type="entry name" value="Aldolase class I"/>
    <property type="match status" value="1"/>
</dbReference>
<feature type="domain" description="FAD/NAD(P)-binding" evidence="11">
    <location>
        <begin position="390"/>
        <end position="613"/>
    </location>
</feature>
<dbReference type="Pfam" id="PF07992">
    <property type="entry name" value="Pyr_redox_2"/>
    <property type="match status" value="1"/>
</dbReference>
<dbReference type="GO" id="GO:0033543">
    <property type="term" value="P:fatty acid beta-oxidation, unsaturated, even number, reductase/isomerase pathway"/>
    <property type="evidence" value="ECO:0007669"/>
    <property type="project" value="TreeGrafter"/>
</dbReference>
<dbReference type="InterPro" id="IPR013785">
    <property type="entry name" value="Aldolase_TIM"/>
</dbReference>
<evidence type="ECO:0000256" key="7">
    <source>
        <dbReference type="ARBA" id="ARBA00023002"/>
    </source>
</evidence>
<comment type="cofactor">
    <cofactor evidence="1">
        <name>FMN</name>
        <dbReference type="ChEBI" id="CHEBI:58210"/>
    </cofactor>
</comment>
<evidence type="ECO:0000313" key="12">
    <source>
        <dbReference type="EMBL" id="NAW14301.1"/>
    </source>
</evidence>
<name>A0A7X4W1R1_9GAMM</name>
<evidence type="ECO:0000256" key="2">
    <source>
        <dbReference type="ARBA" id="ARBA00001966"/>
    </source>
</evidence>
<dbReference type="PRINTS" id="PR00411">
    <property type="entry name" value="PNDRDTASEI"/>
</dbReference>
<evidence type="ECO:0000256" key="8">
    <source>
        <dbReference type="ARBA" id="ARBA00023004"/>
    </source>
</evidence>
<keyword evidence="4" id="KW-0285">Flavoprotein</keyword>
<evidence type="ECO:0000313" key="13">
    <source>
        <dbReference type="Proteomes" id="UP000448235"/>
    </source>
</evidence>
<gene>
    <name evidence="12" type="ORF">GRB80_15845</name>
</gene>
<dbReference type="InterPro" id="IPR001155">
    <property type="entry name" value="OxRdtase_FMN_N"/>
</dbReference>
<dbReference type="Proteomes" id="UP000448235">
    <property type="component" value="Unassembled WGS sequence"/>
</dbReference>
<comment type="cofactor">
    <cofactor evidence="2">
        <name>[4Fe-4S] cluster</name>
        <dbReference type="ChEBI" id="CHEBI:49883"/>
    </cofactor>
</comment>
<keyword evidence="6" id="KW-0479">Metal-binding</keyword>
<dbReference type="InterPro" id="IPR036188">
    <property type="entry name" value="FAD/NAD-bd_sf"/>
</dbReference>
<evidence type="ECO:0000256" key="4">
    <source>
        <dbReference type="ARBA" id="ARBA00022630"/>
    </source>
</evidence>
<dbReference type="EMBL" id="WUTS01000009">
    <property type="protein sequence ID" value="NAW14301.1"/>
    <property type="molecule type" value="Genomic_DNA"/>
</dbReference>
<dbReference type="GO" id="GO:0010181">
    <property type="term" value="F:FMN binding"/>
    <property type="evidence" value="ECO:0007669"/>
    <property type="project" value="InterPro"/>
</dbReference>
<keyword evidence="5" id="KW-0288">FMN</keyword>
<evidence type="ECO:0000259" key="10">
    <source>
        <dbReference type="Pfam" id="PF00724"/>
    </source>
</evidence>
<dbReference type="InterPro" id="IPR051793">
    <property type="entry name" value="NADH:flavin_oxidoreductase"/>
</dbReference>
<evidence type="ECO:0000256" key="3">
    <source>
        <dbReference type="ARBA" id="ARBA00011048"/>
    </source>
</evidence>
<dbReference type="GO" id="GO:0046872">
    <property type="term" value="F:metal ion binding"/>
    <property type="evidence" value="ECO:0007669"/>
    <property type="project" value="UniProtKB-KW"/>
</dbReference>
<evidence type="ECO:0000259" key="11">
    <source>
        <dbReference type="Pfam" id="PF07992"/>
    </source>
</evidence>
<dbReference type="InterPro" id="IPR023753">
    <property type="entry name" value="FAD/NAD-binding_dom"/>
</dbReference>
<dbReference type="Gene3D" id="3.50.50.60">
    <property type="entry name" value="FAD/NAD(P)-binding domain"/>
    <property type="match status" value="1"/>
</dbReference>
<dbReference type="GO" id="GO:0008670">
    <property type="term" value="F:2,4-dienoyl-CoA reductase (NADPH) activity"/>
    <property type="evidence" value="ECO:0007669"/>
    <property type="project" value="TreeGrafter"/>
</dbReference>
<evidence type="ECO:0000256" key="9">
    <source>
        <dbReference type="ARBA" id="ARBA00023014"/>
    </source>
</evidence>
<dbReference type="Pfam" id="PF00724">
    <property type="entry name" value="Oxidored_FMN"/>
    <property type="match status" value="1"/>
</dbReference>
<dbReference type="AlphaFoldDB" id="A0A7X4W1R1"/>
<evidence type="ECO:0000256" key="5">
    <source>
        <dbReference type="ARBA" id="ARBA00022643"/>
    </source>
</evidence>
<reference evidence="12 13" key="1">
    <citation type="submission" date="2019-12" db="EMBL/GenBank/DDBJ databases">
        <title>Draft genome sequencing of Halomonas icarensis D1-1.</title>
        <authorList>
            <person name="Pandiyan K."/>
            <person name="Kushwaha P."/>
            <person name="Gowdham M."/>
            <person name="Chakdar H."/>
            <person name="Singh A."/>
            <person name="Kumar M."/>
            <person name="Saxena A.K."/>
        </authorList>
    </citation>
    <scope>NUCLEOTIDE SEQUENCE [LARGE SCALE GENOMIC DNA]</scope>
    <source>
        <strain evidence="12 13">D1-1</strain>
    </source>
</reference>
<proteinExistence type="inferred from homology"/>
<keyword evidence="13" id="KW-1185">Reference proteome</keyword>
<sequence length="653" mass="70304">MSAQGLFPNLFSPFRIGPCTIPNRIVFTGHDTCLPEDGIVNDALVAYLEKRARHGTGLIVLQVSGVHESARYTSHLLMANDDACIPGYRRLVEACGQHGSVLFAQLFHPGREIMESSDGLKPVAYSASGVPQERFGVMPRGLSRARIHEIVESFAAAARRMYQAGIQGVEILASHGYLPAQFLNPQVNRRDDEYGGSFANRVRFLEEVIDAIRREVGDRMAVGLRLSCDERDEQGMGQDIAIETLHHLESRLDYASVVAGTSATLGGSVHIVPPMSYESAYLREESRSLRADLSLPLILTGRINQPHEAEEVIRSGAADLCGMTRALICDPAMPAKARRNDAEGIRACIACNQACIGHFHRGIPISCIQYPESGRELLYDDLGRAETSRRVAVIGGGPAGMKAAVVAAARGHEVTLFEAGRRLGGQANQAQLLPGRSEFGGLVTNLMEELKRADVEVATQRHVTPQTLLEEGFERVVVATGARPYTPPLELLGELPVSQAVALLDGASLPGGHVVIYDTQGDWVGVGVAELLAREGARVTLAVNGLHPGGALQSYVRDSTVARLHDLGVRVMTYARAFGVDDDSVYFYHTGGAEPMVVEGVDHLVLSCGGEPVVSPEDEDRWATLPVTLVGDCLAPRTAEEAVYDGLKAAMAL</sequence>
<dbReference type="RefSeq" id="WP_161424386.1">
    <property type="nucleotide sequence ID" value="NZ_JARWMY010000022.1"/>
</dbReference>
<dbReference type="Gene3D" id="3.40.50.720">
    <property type="entry name" value="NAD(P)-binding Rossmann-like Domain"/>
    <property type="match status" value="1"/>
</dbReference>
<dbReference type="SUPFAM" id="SSF51905">
    <property type="entry name" value="FAD/NAD(P)-binding domain"/>
    <property type="match status" value="1"/>
</dbReference>
<dbReference type="PANTHER" id="PTHR42917">
    <property type="entry name" value="2,4-DIENOYL-COA REDUCTASE"/>
    <property type="match status" value="1"/>
</dbReference>
<comment type="caution">
    <text evidence="12">The sequence shown here is derived from an EMBL/GenBank/DDBJ whole genome shotgun (WGS) entry which is preliminary data.</text>
</comment>
<organism evidence="12 13">
    <name type="scientific">Halomonas icarae</name>
    <dbReference type="NCBI Taxonomy" id="2691040"/>
    <lineage>
        <taxon>Bacteria</taxon>
        <taxon>Pseudomonadati</taxon>
        <taxon>Pseudomonadota</taxon>
        <taxon>Gammaproteobacteria</taxon>
        <taxon>Oceanospirillales</taxon>
        <taxon>Halomonadaceae</taxon>
        <taxon>Halomonas</taxon>
    </lineage>
</organism>
<feature type="domain" description="NADH:flavin oxidoreductase/NADH oxidase N-terminal" evidence="10">
    <location>
        <begin position="10"/>
        <end position="340"/>
    </location>
</feature>
<protein>
    <submittedName>
        <fullName evidence="12">FAD-dependent oxidoreductase</fullName>
    </submittedName>
</protein>
<dbReference type="SUPFAM" id="SSF51395">
    <property type="entry name" value="FMN-linked oxidoreductases"/>
    <property type="match status" value="1"/>
</dbReference>
<comment type="similarity">
    <text evidence="3">In the N-terminal section; belongs to the NADH:flavin oxidoreductase/NADH oxidase family.</text>
</comment>
<evidence type="ECO:0000256" key="1">
    <source>
        <dbReference type="ARBA" id="ARBA00001917"/>
    </source>
</evidence>
<dbReference type="GO" id="GO:0051536">
    <property type="term" value="F:iron-sulfur cluster binding"/>
    <property type="evidence" value="ECO:0007669"/>
    <property type="project" value="UniProtKB-KW"/>
</dbReference>